<feature type="domain" description="Protein kinase" evidence="2">
    <location>
        <begin position="142"/>
        <end position="449"/>
    </location>
</feature>
<evidence type="ECO:0000259" key="2">
    <source>
        <dbReference type="PROSITE" id="PS50011"/>
    </source>
</evidence>
<comment type="caution">
    <text evidence="3">The sequence shown here is derived from an EMBL/GenBank/DDBJ whole genome shotgun (WGS) entry which is preliminary data.</text>
</comment>
<dbReference type="EMBL" id="CM026433">
    <property type="protein sequence ID" value="KAG0555570.1"/>
    <property type="molecule type" value="Genomic_DNA"/>
</dbReference>
<dbReference type="PANTHER" id="PTHR44329">
    <property type="entry name" value="SERINE/THREONINE-PROTEIN KINASE TNNI3K-RELATED"/>
    <property type="match status" value="1"/>
</dbReference>
<dbReference type="PROSITE" id="PS00108">
    <property type="entry name" value="PROTEIN_KINASE_ST"/>
    <property type="match status" value="1"/>
</dbReference>
<dbReference type="InterPro" id="IPR051681">
    <property type="entry name" value="Ser/Thr_Kinases-Pseudokinases"/>
</dbReference>
<protein>
    <recommendedName>
        <fullName evidence="2">Protein kinase domain-containing protein</fullName>
    </recommendedName>
</protein>
<dbReference type="InterPro" id="IPR000719">
    <property type="entry name" value="Prot_kinase_dom"/>
</dbReference>
<dbReference type="Proteomes" id="UP000822688">
    <property type="component" value="Chromosome 12"/>
</dbReference>
<proteinExistence type="predicted"/>
<dbReference type="GO" id="GO:0005524">
    <property type="term" value="F:ATP binding"/>
    <property type="evidence" value="ECO:0007669"/>
    <property type="project" value="InterPro"/>
</dbReference>
<dbReference type="Pfam" id="PF07714">
    <property type="entry name" value="PK_Tyr_Ser-Thr"/>
    <property type="match status" value="1"/>
</dbReference>
<feature type="region of interest" description="Disordered" evidence="1">
    <location>
        <begin position="1"/>
        <end position="59"/>
    </location>
</feature>
<organism evidence="3 4">
    <name type="scientific">Ceratodon purpureus</name>
    <name type="common">Fire moss</name>
    <name type="synonym">Dicranum purpureum</name>
    <dbReference type="NCBI Taxonomy" id="3225"/>
    <lineage>
        <taxon>Eukaryota</taxon>
        <taxon>Viridiplantae</taxon>
        <taxon>Streptophyta</taxon>
        <taxon>Embryophyta</taxon>
        <taxon>Bryophyta</taxon>
        <taxon>Bryophytina</taxon>
        <taxon>Bryopsida</taxon>
        <taxon>Dicranidae</taxon>
        <taxon>Pseudoditrichales</taxon>
        <taxon>Ditrichaceae</taxon>
        <taxon>Ceratodon</taxon>
    </lineage>
</organism>
<evidence type="ECO:0000313" key="4">
    <source>
        <dbReference type="Proteomes" id="UP000822688"/>
    </source>
</evidence>
<evidence type="ECO:0000256" key="1">
    <source>
        <dbReference type="SAM" id="MobiDB-lite"/>
    </source>
</evidence>
<dbReference type="Gene3D" id="1.10.510.10">
    <property type="entry name" value="Transferase(Phosphotransferase) domain 1"/>
    <property type="match status" value="1"/>
</dbReference>
<dbReference type="InterPro" id="IPR011009">
    <property type="entry name" value="Kinase-like_dom_sf"/>
</dbReference>
<dbReference type="SMART" id="SM00220">
    <property type="entry name" value="S_TKc"/>
    <property type="match status" value="1"/>
</dbReference>
<dbReference type="InterPro" id="IPR001245">
    <property type="entry name" value="Ser-Thr/Tyr_kinase_cat_dom"/>
</dbReference>
<dbReference type="GO" id="GO:0004674">
    <property type="term" value="F:protein serine/threonine kinase activity"/>
    <property type="evidence" value="ECO:0007669"/>
    <property type="project" value="TreeGrafter"/>
</dbReference>
<reference evidence="3" key="1">
    <citation type="submission" date="2020-06" db="EMBL/GenBank/DDBJ databases">
        <title>WGS assembly of Ceratodon purpureus strain R40.</title>
        <authorList>
            <person name="Carey S.B."/>
            <person name="Jenkins J."/>
            <person name="Shu S."/>
            <person name="Lovell J.T."/>
            <person name="Sreedasyam A."/>
            <person name="Maumus F."/>
            <person name="Tiley G.P."/>
            <person name="Fernandez-Pozo N."/>
            <person name="Barry K."/>
            <person name="Chen C."/>
            <person name="Wang M."/>
            <person name="Lipzen A."/>
            <person name="Daum C."/>
            <person name="Saski C.A."/>
            <person name="Payton A.C."/>
            <person name="Mcbreen J.C."/>
            <person name="Conrad R.E."/>
            <person name="Kollar L.M."/>
            <person name="Olsson S."/>
            <person name="Huttunen S."/>
            <person name="Landis J.B."/>
            <person name="Wickett N.J."/>
            <person name="Johnson M.G."/>
            <person name="Rensing S.A."/>
            <person name="Grimwood J."/>
            <person name="Schmutz J."/>
            <person name="Mcdaniel S.F."/>
        </authorList>
    </citation>
    <scope>NUCLEOTIDE SEQUENCE</scope>
    <source>
        <strain evidence="3">R40</strain>
    </source>
</reference>
<dbReference type="AlphaFoldDB" id="A0A8T0G920"/>
<dbReference type="PROSITE" id="PS50011">
    <property type="entry name" value="PROTEIN_KINASE_DOM"/>
    <property type="match status" value="1"/>
</dbReference>
<name>A0A8T0G920_CERPU</name>
<dbReference type="InterPro" id="IPR008271">
    <property type="entry name" value="Ser/Thr_kinase_AS"/>
</dbReference>
<evidence type="ECO:0000313" key="3">
    <source>
        <dbReference type="EMBL" id="KAG0555570.1"/>
    </source>
</evidence>
<accession>A0A8T0G920</accession>
<sequence length="457" mass="51896">MAMMNQSGRETCQDQVRAEAEASTTARMSEYFDTPHSSTVVQNEAGSQDSTTNSKSDSFPSVYYSTRIESMMESRSKLGSGLEFEIEASKEHWTEVDHSTSDMGSSSSDFSESSVTETDREYFEMLKQHPQWENFFTEFPDLVIGEKIAEGGQAEIYAASFKNKRRYQNRCKSMEGGCDDYLEVHNVEKLKDGRRFLYVVKVFKGANIPLRFLQSQWPRGMLSAGHSRDGPLVSIIGGTLLKDKRLENKFAFVMSRRKGDLRRLIDARMVENGNKSAPFSEVQTKWLMYKIAKDMSQLHEEYGILHKDLKAANVLLSLLEDDKDLGIGDEVCVVVADFECSMGVVGTGFWRAPEILRQLKNRGLSSKVEFTPQADVYCYGMTCYEIVTGCIPFGDQSFNKYDLVLSGRRPELPSGLDPFIKEIIVSCWKDDPLLRPSFQEIVKKLHSRLYESEDVYP</sequence>
<gene>
    <name evidence="3" type="ORF">KC19_12G178900</name>
</gene>
<keyword evidence="4" id="KW-1185">Reference proteome</keyword>
<feature type="compositionally biased region" description="Polar residues" evidence="1">
    <location>
        <begin position="35"/>
        <end position="59"/>
    </location>
</feature>
<dbReference type="SUPFAM" id="SSF56112">
    <property type="entry name" value="Protein kinase-like (PK-like)"/>
    <property type="match status" value="1"/>
</dbReference>
<feature type="compositionally biased region" description="Polar residues" evidence="1">
    <location>
        <begin position="1"/>
        <end position="14"/>
    </location>
</feature>